<accession>A0A0L0T1R7</accession>
<dbReference type="Gene3D" id="3.40.50.720">
    <property type="entry name" value="NAD(P)-binding Rossmann-like Domain"/>
    <property type="match status" value="1"/>
</dbReference>
<dbReference type="InterPro" id="IPR020843">
    <property type="entry name" value="ER"/>
</dbReference>
<dbReference type="GO" id="GO:0005739">
    <property type="term" value="C:mitochondrion"/>
    <property type="evidence" value="ECO:0007669"/>
    <property type="project" value="TreeGrafter"/>
</dbReference>
<dbReference type="Gene3D" id="3.90.180.10">
    <property type="entry name" value="Medium-chain alcohol dehydrogenases, catalytic domain"/>
    <property type="match status" value="1"/>
</dbReference>
<organism evidence="2 3">
    <name type="scientific">Allomyces macrogynus (strain ATCC 38327)</name>
    <name type="common">Allomyces javanicus var. macrogynus</name>
    <dbReference type="NCBI Taxonomy" id="578462"/>
    <lineage>
        <taxon>Eukaryota</taxon>
        <taxon>Fungi</taxon>
        <taxon>Fungi incertae sedis</taxon>
        <taxon>Blastocladiomycota</taxon>
        <taxon>Blastocladiomycetes</taxon>
        <taxon>Blastocladiales</taxon>
        <taxon>Blastocladiaceae</taxon>
        <taxon>Allomyces</taxon>
    </lineage>
</organism>
<sequence length="313" mass="33172">MRALHLPGFIPSLDALPAPSTRPPLPAPKKGQANISEFAGIVRQVGPGVTGFAAGDRVFGAVQVGAYATHVLADTHSLFKIPGSLSFEEASGIFITYPTSYAALVLRANVQPGETVLVHAGAGGVGLAAIQIAKLLGATVIGTASSPEKLAIMRAQGADHVLDYKADDWVARVREITRKRGVDVVIDPVGLIDASLKIAAWNARLVVVGFARFPPGGSEKIATNRVLLKNVSVTGLFWGAYRMAEPEQVPKVWNSLLPWLGEGKLKPVVFERVFQGLDEVKEALTVLGSRGSYGKVVVSLASEERGDEVRARL</sequence>
<dbReference type="PANTHER" id="PTHR43677:SF4">
    <property type="entry name" value="QUINONE OXIDOREDUCTASE-LIKE PROTEIN 2"/>
    <property type="match status" value="1"/>
</dbReference>
<evidence type="ECO:0000259" key="1">
    <source>
        <dbReference type="SMART" id="SM00829"/>
    </source>
</evidence>
<dbReference type="Pfam" id="PF00107">
    <property type="entry name" value="ADH_zinc_N"/>
    <property type="match status" value="1"/>
</dbReference>
<reference evidence="2 3" key="1">
    <citation type="submission" date="2009-11" db="EMBL/GenBank/DDBJ databases">
        <title>Annotation of Allomyces macrogynus ATCC 38327.</title>
        <authorList>
            <consortium name="The Broad Institute Genome Sequencing Platform"/>
            <person name="Russ C."/>
            <person name="Cuomo C."/>
            <person name="Burger G."/>
            <person name="Gray M.W."/>
            <person name="Holland P.W.H."/>
            <person name="King N."/>
            <person name="Lang F.B.F."/>
            <person name="Roger A.J."/>
            <person name="Ruiz-Trillo I."/>
            <person name="Young S.K."/>
            <person name="Zeng Q."/>
            <person name="Gargeya S."/>
            <person name="Fitzgerald M."/>
            <person name="Haas B."/>
            <person name="Abouelleil A."/>
            <person name="Alvarado L."/>
            <person name="Arachchi H.M."/>
            <person name="Berlin A."/>
            <person name="Chapman S.B."/>
            <person name="Gearin G."/>
            <person name="Goldberg J."/>
            <person name="Griggs A."/>
            <person name="Gujja S."/>
            <person name="Hansen M."/>
            <person name="Heiman D."/>
            <person name="Howarth C."/>
            <person name="Larimer J."/>
            <person name="Lui A."/>
            <person name="MacDonald P.J.P."/>
            <person name="McCowen C."/>
            <person name="Montmayeur A."/>
            <person name="Murphy C."/>
            <person name="Neiman D."/>
            <person name="Pearson M."/>
            <person name="Priest M."/>
            <person name="Roberts A."/>
            <person name="Saif S."/>
            <person name="Shea T."/>
            <person name="Sisk P."/>
            <person name="Stolte C."/>
            <person name="Sykes S."/>
            <person name="Wortman J."/>
            <person name="Nusbaum C."/>
            <person name="Birren B."/>
        </authorList>
    </citation>
    <scope>NUCLEOTIDE SEQUENCE [LARGE SCALE GENOMIC DNA]</scope>
    <source>
        <strain evidence="2 3">ATCC 38327</strain>
    </source>
</reference>
<gene>
    <name evidence="2" type="ORF">AMAG_13429</name>
</gene>
<reference evidence="3" key="2">
    <citation type="submission" date="2009-11" db="EMBL/GenBank/DDBJ databases">
        <title>The Genome Sequence of Allomyces macrogynus strain ATCC 38327.</title>
        <authorList>
            <consortium name="The Broad Institute Genome Sequencing Platform"/>
            <person name="Russ C."/>
            <person name="Cuomo C."/>
            <person name="Shea T."/>
            <person name="Young S.K."/>
            <person name="Zeng Q."/>
            <person name="Koehrsen M."/>
            <person name="Haas B."/>
            <person name="Borodovsky M."/>
            <person name="Guigo R."/>
            <person name="Alvarado L."/>
            <person name="Berlin A."/>
            <person name="Borenstein D."/>
            <person name="Chen Z."/>
            <person name="Engels R."/>
            <person name="Freedman E."/>
            <person name="Gellesch M."/>
            <person name="Goldberg J."/>
            <person name="Griggs A."/>
            <person name="Gujja S."/>
            <person name="Heiman D."/>
            <person name="Hepburn T."/>
            <person name="Howarth C."/>
            <person name="Jen D."/>
            <person name="Larson L."/>
            <person name="Lewis B."/>
            <person name="Mehta T."/>
            <person name="Park D."/>
            <person name="Pearson M."/>
            <person name="Roberts A."/>
            <person name="Saif S."/>
            <person name="Shenoy N."/>
            <person name="Sisk P."/>
            <person name="Stolte C."/>
            <person name="Sykes S."/>
            <person name="Walk T."/>
            <person name="White J."/>
            <person name="Yandava C."/>
            <person name="Burger G."/>
            <person name="Gray M.W."/>
            <person name="Holland P.W.H."/>
            <person name="King N."/>
            <person name="Lang F.B.F."/>
            <person name="Roger A.J."/>
            <person name="Ruiz-Trillo I."/>
            <person name="Lander E."/>
            <person name="Nusbaum C."/>
        </authorList>
    </citation>
    <scope>NUCLEOTIDE SEQUENCE [LARGE SCALE GENOMIC DNA]</scope>
    <source>
        <strain evidence="3">ATCC 38327</strain>
    </source>
</reference>
<dbReference type="SMART" id="SM00829">
    <property type="entry name" value="PKS_ER"/>
    <property type="match status" value="1"/>
</dbReference>
<dbReference type="InterPro" id="IPR013154">
    <property type="entry name" value="ADH-like_N"/>
</dbReference>
<feature type="domain" description="Enoyl reductase (ER)" evidence="1">
    <location>
        <begin position="8"/>
        <end position="298"/>
    </location>
</feature>
<dbReference type="GO" id="GO:0016491">
    <property type="term" value="F:oxidoreductase activity"/>
    <property type="evidence" value="ECO:0007669"/>
    <property type="project" value="InterPro"/>
</dbReference>
<name>A0A0L0T1R7_ALLM3</name>
<dbReference type="InterPro" id="IPR036291">
    <property type="entry name" value="NAD(P)-bd_dom_sf"/>
</dbReference>
<dbReference type="PROSITE" id="PS01162">
    <property type="entry name" value="QOR_ZETA_CRYSTAL"/>
    <property type="match status" value="1"/>
</dbReference>
<dbReference type="PANTHER" id="PTHR43677">
    <property type="entry name" value="SHORT-CHAIN DEHYDROGENASE/REDUCTASE"/>
    <property type="match status" value="1"/>
</dbReference>
<dbReference type="SUPFAM" id="SSF51735">
    <property type="entry name" value="NAD(P)-binding Rossmann-fold domains"/>
    <property type="match status" value="1"/>
</dbReference>
<dbReference type="CDD" id="cd08241">
    <property type="entry name" value="QOR1"/>
    <property type="match status" value="1"/>
</dbReference>
<dbReference type="GO" id="GO:0008270">
    <property type="term" value="F:zinc ion binding"/>
    <property type="evidence" value="ECO:0007669"/>
    <property type="project" value="InterPro"/>
</dbReference>
<dbReference type="VEuPathDB" id="FungiDB:AMAG_13429"/>
<dbReference type="OMA" id="EPTRYPF"/>
<protein>
    <recommendedName>
        <fullName evidence="1">Enoyl reductase (ER) domain-containing protein</fullName>
    </recommendedName>
</protein>
<dbReference type="SUPFAM" id="SSF50129">
    <property type="entry name" value="GroES-like"/>
    <property type="match status" value="1"/>
</dbReference>
<dbReference type="EMBL" id="GG745358">
    <property type="protein sequence ID" value="KNE68788.1"/>
    <property type="molecule type" value="Genomic_DNA"/>
</dbReference>
<dbReference type="InterPro" id="IPR011032">
    <property type="entry name" value="GroES-like_sf"/>
</dbReference>
<dbReference type="Proteomes" id="UP000054350">
    <property type="component" value="Unassembled WGS sequence"/>
</dbReference>
<dbReference type="STRING" id="578462.A0A0L0T1R7"/>
<evidence type="ECO:0000313" key="2">
    <source>
        <dbReference type="EMBL" id="KNE68788.1"/>
    </source>
</evidence>
<dbReference type="InterPro" id="IPR002364">
    <property type="entry name" value="Quin_OxRdtase/zeta-crystal_CS"/>
</dbReference>
<evidence type="ECO:0000313" key="3">
    <source>
        <dbReference type="Proteomes" id="UP000054350"/>
    </source>
</evidence>
<dbReference type="InterPro" id="IPR013149">
    <property type="entry name" value="ADH-like_C"/>
</dbReference>
<dbReference type="OrthoDB" id="10257049at2759"/>
<dbReference type="Pfam" id="PF08240">
    <property type="entry name" value="ADH_N"/>
    <property type="match status" value="1"/>
</dbReference>
<dbReference type="AlphaFoldDB" id="A0A0L0T1R7"/>
<dbReference type="InterPro" id="IPR051397">
    <property type="entry name" value="Zn-ADH-like_protein"/>
</dbReference>
<dbReference type="eggNOG" id="KOG1198">
    <property type="taxonomic scope" value="Eukaryota"/>
</dbReference>
<keyword evidence="3" id="KW-1185">Reference proteome</keyword>
<proteinExistence type="predicted"/>